<dbReference type="OrthoDB" id="9800524at2"/>
<dbReference type="InterPro" id="IPR002716">
    <property type="entry name" value="PIN_dom"/>
</dbReference>
<keyword evidence="5" id="KW-0378">Hydrolase</keyword>
<dbReference type="Pfam" id="PF01850">
    <property type="entry name" value="PIN"/>
    <property type="match status" value="1"/>
</dbReference>
<evidence type="ECO:0000256" key="5">
    <source>
        <dbReference type="ARBA" id="ARBA00022801"/>
    </source>
</evidence>
<dbReference type="GO" id="GO:0004518">
    <property type="term" value="F:nuclease activity"/>
    <property type="evidence" value="ECO:0007669"/>
    <property type="project" value="UniProtKB-KW"/>
</dbReference>
<comment type="caution">
    <text evidence="9">The sequence shown here is derived from an EMBL/GenBank/DDBJ whole genome shotgun (WGS) entry which is preliminary data.</text>
</comment>
<dbReference type="InterPro" id="IPR029060">
    <property type="entry name" value="PIN-like_dom_sf"/>
</dbReference>
<dbReference type="Gene3D" id="3.40.50.1010">
    <property type="entry name" value="5'-nuclease"/>
    <property type="match status" value="1"/>
</dbReference>
<protein>
    <recommendedName>
        <fullName evidence="8">PIN domain-containing protein</fullName>
    </recommendedName>
</protein>
<evidence type="ECO:0000256" key="2">
    <source>
        <dbReference type="ARBA" id="ARBA00022649"/>
    </source>
</evidence>
<proteinExistence type="inferred from homology"/>
<keyword evidence="3" id="KW-0540">Nuclease</keyword>
<comment type="similarity">
    <text evidence="7">Belongs to the PINc/VapC protein family.</text>
</comment>
<dbReference type="InterPro" id="IPR050556">
    <property type="entry name" value="Type_II_TA_system_RNase"/>
</dbReference>
<dbReference type="GO" id="GO:0016787">
    <property type="term" value="F:hydrolase activity"/>
    <property type="evidence" value="ECO:0007669"/>
    <property type="project" value="UniProtKB-KW"/>
</dbReference>
<organism evidence="9 10">
    <name type="scientific">Hoeflea marina</name>
    <dbReference type="NCBI Taxonomy" id="274592"/>
    <lineage>
        <taxon>Bacteria</taxon>
        <taxon>Pseudomonadati</taxon>
        <taxon>Pseudomonadota</taxon>
        <taxon>Alphaproteobacteria</taxon>
        <taxon>Hyphomicrobiales</taxon>
        <taxon>Rhizobiaceae</taxon>
        <taxon>Hoeflea</taxon>
    </lineage>
</organism>
<sequence length="136" mass="14975">MAVLVDTNVLIDVAALDPSWHPWSREQLALNHGNGLVINPVIFAEFSYRYDSLDEAEAALDATQVQREHLPWEAAFAAGQAFRVYRSLGGARDKVMPDFLIGAHAAVRGYAILTRDPGGYRRYFPGVAVIAPDTHP</sequence>
<evidence type="ECO:0000313" key="10">
    <source>
        <dbReference type="Proteomes" id="UP000246352"/>
    </source>
</evidence>
<evidence type="ECO:0000256" key="4">
    <source>
        <dbReference type="ARBA" id="ARBA00022723"/>
    </source>
</evidence>
<accession>A0A317PDC3</accession>
<dbReference type="AlphaFoldDB" id="A0A317PDC3"/>
<feature type="domain" description="PIN" evidence="8">
    <location>
        <begin position="3"/>
        <end position="118"/>
    </location>
</feature>
<dbReference type="PANTHER" id="PTHR33653:SF1">
    <property type="entry name" value="RIBONUCLEASE VAPC2"/>
    <property type="match status" value="1"/>
</dbReference>
<gene>
    <name evidence="9" type="ORF">DFR52_11018</name>
</gene>
<evidence type="ECO:0000256" key="3">
    <source>
        <dbReference type="ARBA" id="ARBA00022722"/>
    </source>
</evidence>
<name>A0A317PDC3_9HYPH</name>
<evidence type="ECO:0000256" key="6">
    <source>
        <dbReference type="ARBA" id="ARBA00022842"/>
    </source>
</evidence>
<dbReference type="PANTHER" id="PTHR33653">
    <property type="entry name" value="RIBONUCLEASE VAPC2"/>
    <property type="match status" value="1"/>
</dbReference>
<dbReference type="CDD" id="cd09854">
    <property type="entry name" value="PIN_VapC-like"/>
    <property type="match status" value="1"/>
</dbReference>
<keyword evidence="6" id="KW-0460">Magnesium</keyword>
<dbReference type="SUPFAM" id="SSF88723">
    <property type="entry name" value="PIN domain-like"/>
    <property type="match status" value="1"/>
</dbReference>
<evidence type="ECO:0000256" key="7">
    <source>
        <dbReference type="ARBA" id="ARBA00038093"/>
    </source>
</evidence>
<reference evidence="9 10" key="1">
    <citation type="submission" date="2018-05" db="EMBL/GenBank/DDBJ databases">
        <title>Genomic Encyclopedia of Type Strains, Phase IV (KMG-IV): sequencing the most valuable type-strain genomes for metagenomic binning, comparative biology and taxonomic classification.</title>
        <authorList>
            <person name="Goeker M."/>
        </authorList>
    </citation>
    <scope>NUCLEOTIDE SEQUENCE [LARGE SCALE GENOMIC DNA]</scope>
    <source>
        <strain evidence="9 10">DSM 16791</strain>
    </source>
</reference>
<dbReference type="RefSeq" id="WP_110034499.1">
    <property type="nucleotide sequence ID" value="NZ_QGTR01000010.1"/>
</dbReference>
<dbReference type="EMBL" id="QGTR01000010">
    <property type="protein sequence ID" value="PWV95490.1"/>
    <property type="molecule type" value="Genomic_DNA"/>
</dbReference>
<evidence type="ECO:0000313" key="9">
    <source>
        <dbReference type="EMBL" id="PWV95490.1"/>
    </source>
</evidence>
<keyword evidence="4" id="KW-0479">Metal-binding</keyword>
<keyword evidence="2" id="KW-1277">Toxin-antitoxin system</keyword>
<keyword evidence="10" id="KW-1185">Reference proteome</keyword>
<comment type="cofactor">
    <cofactor evidence="1">
        <name>Mg(2+)</name>
        <dbReference type="ChEBI" id="CHEBI:18420"/>
    </cofactor>
</comment>
<dbReference type="GO" id="GO:0046872">
    <property type="term" value="F:metal ion binding"/>
    <property type="evidence" value="ECO:0007669"/>
    <property type="project" value="UniProtKB-KW"/>
</dbReference>
<evidence type="ECO:0000256" key="1">
    <source>
        <dbReference type="ARBA" id="ARBA00001946"/>
    </source>
</evidence>
<evidence type="ECO:0000259" key="8">
    <source>
        <dbReference type="Pfam" id="PF01850"/>
    </source>
</evidence>
<dbReference type="Proteomes" id="UP000246352">
    <property type="component" value="Unassembled WGS sequence"/>
</dbReference>